<feature type="non-terminal residue" evidence="3">
    <location>
        <position position="282"/>
    </location>
</feature>
<dbReference type="GO" id="GO:0005694">
    <property type="term" value="C:chromosome"/>
    <property type="evidence" value="ECO:0007669"/>
    <property type="project" value="InterPro"/>
</dbReference>
<sequence>RRAATAAEADEAAARDAARAAAERARRAAEGHDRLGREHAQALDACIPAERQEAARREEREAARAAEAAAEALSDAEGARAAAAAALTRARSAESEAGAARARAAAEAQGLAALLRAGDGGSAAPILDLVTVPPGLEAALGAALGEALDCPADPAAPRHWRNLPPLAALPALPEGTTALGGLVQAPPELARALSQIGLVEDEARGPLLQAALAPGQALVARSGGFWRWDGLGAHPGAPSAGAERLRQRNRLRAREAARDAADAALAKARAEAEAARAADAAA</sequence>
<evidence type="ECO:0000313" key="3">
    <source>
        <dbReference type="EMBL" id="TPG33861.1"/>
    </source>
</evidence>
<gene>
    <name evidence="3" type="ORF">EAH89_30775</name>
</gene>
<dbReference type="Proteomes" id="UP000317078">
    <property type="component" value="Unassembled WGS sequence"/>
</dbReference>
<reference evidence="3 4" key="1">
    <citation type="journal article" date="2019" name="Environ. Microbiol.">
        <title>Species interactions and distinct microbial communities in high Arctic permafrost affected cryosols are associated with the CH4 and CO2 gas fluxes.</title>
        <authorList>
            <person name="Altshuler I."/>
            <person name="Hamel J."/>
            <person name="Turney S."/>
            <person name="Magnuson E."/>
            <person name="Levesque R."/>
            <person name="Greer C."/>
            <person name="Whyte L.G."/>
        </authorList>
    </citation>
    <scope>NUCLEOTIDE SEQUENCE [LARGE SCALE GENOMIC DNA]</scope>
    <source>
        <strain evidence="3 4">S9.3B</strain>
    </source>
</reference>
<feature type="domain" description="SMC hinge" evidence="2">
    <location>
        <begin position="120"/>
        <end position="209"/>
    </location>
</feature>
<dbReference type="GO" id="GO:0005524">
    <property type="term" value="F:ATP binding"/>
    <property type="evidence" value="ECO:0007669"/>
    <property type="project" value="InterPro"/>
</dbReference>
<dbReference type="SMART" id="SM00968">
    <property type="entry name" value="SMC_hinge"/>
    <property type="match status" value="1"/>
</dbReference>
<accession>A0A502EBR2</accession>
<feature type="compositionally biased region" description="Low complexity" evidence="1">
    <location>
        <begin position="65"/>
        <end position="74"/>
    </location>
</feature>
<dbReference type="AlphaFoldDB" id="A0A502EBR2"/>
<dbReference type="EMBL" id="RCZP01000131">
    <property type="protein sequence ID" value="TPG33861.1"/>
    <property type="molecule type" value="Genomic_DNA"/>
</dbReference>
<proteinExistence type="predicted"/>
<feature type="compositionally biased region" description="Basic and acidic residues" evidence="1">
    <location>
        <begin position="50"/>
        <end position="64"/>
    </location>
</feature>
<feature type="region of interest" description="Disordered" evidence="1">
    <location>
        <begin position="1"/>
        <end position="74"/>
    </location>
</feature>
<comment type="caution">
    <text evidence="3">The sequence shown here is derived from an EMBL/GenBank/DDBJ whole genome shotgun (WGS) entry which is preliminary data.</text>
</comment>
<dbReference type="InterPro" id="IPR010935">
    <property type="entry name" value="SMC_hinge"/>
</dbReference>
<name>A0A502EBR2_9PROT</name>
<feature type="non-terminal residue" evidence="3">
    <location>
        <position position="1"/>
    </location>
</feature>
<feature type="compositionally biased region" description="Basic and acidic residues" evidence="1">
    <location>
        <begin position="12"/>
        <end position="41"/>
    </location>
</feature>
<evidence type="ECO:0000259" key="2">
    <source>
        <dbReference type="SMART" id="SM00968"/>
    </source>
</evidence>
<protein>
    <submittedName>
        <fullName evidence="3">Chromosome partitioning protein ParA</fullName>
    </submittedName>
</protein>
<keyword evidence="4" id="KW-1185">Reference proteome</keyword>
<evidence type="ECO:0000256" key="1">
    <source>
        <dbReference type="SAM" id="MobiDB-lite"/>
    </source>
</evidence>
<evidence type="ECO:0000313" key="4">
    <source>
        <dbReference type="Proteomes" id="UP000317078"/>
    </source>
</evidence>
<dbReference type="GO" id="GO:0051276">
    <property type="term" value="P:chromosome organization"/>
    <property type="evidence" value="ECO:0007669"/>
    <property type="project" value="InterPro"/>
</dbReference>
<organism evidence="3 4">
    <name type="scientific">Muricoccus nepalensis</name>
    <dbReference type="NCBI Taxonomy" id="1854500"/>
    <lineage>
        <taxon>Bacteria</taxon>
        <taxon>Pseudomonadati</taxon>
        <taxon>Pseudomonadota</taxon>
        <taxon>Alphaproteobacteria</taxon>
        <taxon>Acetobacterales</taxon>
        <taxon>Roseomonadaceae</taxon>
        <taxon>Muricoccus</taxon>
    </lineage>
</organism>